<organism evidence="1 2">
    <name type="scientific">Fodinibius sediminis</name>
    <dbReference type="NCBI Taxonomy" id="1214077"/>
    <lineage>
        <taxon>Bacteria</taxon>
        <taxon>Pseudomonadati</taxon>
        <taxon>Balneolota</taxon>
        <taxon>Balneolia</taxon>
        <taxon>Balneolales</taxon>
        <taxon>Balneolaceae</taxon>
        <taxon>Fodinibius</taxon>
    </lineage>
</organism>
<dbReference type="RefSeq" id="WP_142714953.1">
    <property type="nucleotide sequence ID" value="NZ_FXTH01000011.1"/>
</dbReference>
<sequence length="319" mass="36754">MKIKLDPNLIRDDGVILPPPTIPDLREVLEVAEFEVSKSTVSPCEEIQANWEIRAKQNNVNLSDFQFRLRVHYANINNDIPARGSEDFSVFKDTSLSLLARRLNSGNLWSPIGEPRQIAVEGENQIRDISQSVIDSLAFRQMNKEINGIRYLRFRSDIESTWHNNRIEYKLPLEIVINNFFNGDLDITLELYIRAELDDDNETSLEVRIESDENANFHWLEDIISLGHSATVAKTIEKLLPVIMGYVTRDAERIFLQEIRKYLTKDYLDDRRLMEVRITPSGNLGYIQFLFCLRSDASPNFGTSIVSFDGTEAINVENR</sequence>
<dbReference type="OrthoDB" id="9818212at2"/>
<dbReference type="AlphaFoldDB" id="A0A521DMF4"/>
<proteinExistence type="predicted"/>
<evidence type="ECO:0000313" key="1">
    <source>
        <dbReference type="EMBL" id="SMO72782.1"/>
    </source>
</evidence>
<dbReference type="Proteomes" id="UP000317593">
    <property type="component" value="Unassembled WGS sequence"/>
</dbReference>
<dbReference type="EMBL" id="FXTH01000011">
    <property type="protein sequence ID" value="SMO72782.1"/>
    <property type="molecule type" value="Genomic_DNA"/>
</dbReference>
<name>A0A521DMF4_9BACT</name>
<gene>
    <name evidence="1" type="ORF">SAMN06265218_11137</name>
</gene>
<accession>A0A521DMF4</accession>
<evidence type="ECO:0000313" key="2">
    <source>
        <dbReference type="Proteomes" id="UP000317593"/>
    </source>
</evidence>
<keyword evidence="2" id="KW-1185">Reference proteome</keyword>
<protein>
    <submittedName>
        <fullName evidence="1">Uncharacterized protein</fullName>
    </submittedName>
</protein>
<reference evidence="1 2" key="1">
    <citation type="submission" date="2017-05" db="EMBL/GenBank/DDBJ databases">
        <authorList>
            <person name="Varghese N."/>
            <person name="Submissions S."/>
        </authorList>
    </citation>
    <scope>NUCLEOTIDE SEQUENCE [LARGE SCALE GENOMIC DNA]</scope>
    <source>
        <strain evidence="1 2">DSM 21194</strain>
    </source>
</reference>